<gene>
    <name evidence="1" type="ORF">JJB79_01790</name>
</gene>
<evidence type="ECO:0000313" key="2">
    <source>
        <dbReference type="Proteomes" id="UP000809137"/>
    </source>
</evidence>
<protein>
    <recommendedName>
        <fullName evidence="3">Hydrogenase maturation protease</fullName>
    </recommendedName>
</protein>
<dbReference type="Proteomes" id="UP000809137">
    <property type="component" value="Unassembled WGS sequence"/>
</dbReference>
<dbReference type="EMBL" id="JAFCXS010000001">
    <property type="protein sequence ID" value="MBM0746158.1"/>
    <property type="molecule type" value="Genomic_DNA"/>
</dbReference>
<name>A0ABS1Z1A2_9GAMM</name>
<comment type="caution">
    <text evidence="1">The sequence shown here is derived from an EMBL/GenBank/DDBJ whole genome shotgun (WGS) entry which is preliminary data.</text>
</comment>
<sequence>MKIACLAWGSLIWKPGELPVAGEWHADGPALPVEFCRIGDGGELATALCMNAAPVNVYWAVLASVSLPEAVAALRLREAIPDEREDGVGILLQPQHTPGVLSDWAQDRCLDAVIWTALPPRYQHQEGLIPSCEALAHLASLSGEAAEHAFDYIRRVPAQFDTAYRQRLQALIDTSAEVA</sequence>
<reference evidence="1 2" key="1">
    <citation type="submission" date="2021-01" db="EMBL/GenBank/DDBJ databases">
        <title>Complete genome sequence of Pantoea eucrina OB49, a heavy metal tolerant bacterium with PGPR potential isolated from wheat in Algeria.</title>
        <authorList>
            <person name="Lekired A."/>
            <person name="Ouzari I.H."/>
        </authorList>
    </citation>
    <scope>NUCLEOTIDE SEQUENCE [LARGE SCALE GENOMIC DNA]</scope>
    <source>
        <strain evidence="1 2">OB49</strain>
    </source>
</reference>
<proteinExistence type="predicted"/>
<evidence type="ECO:0000313" key="1">
    <source>
        <dbReference type="EMBL" id="MBM0746158.1"/>
    </source>
</evidence>
<dbReference type="GeneID" id="84691244"/>
<dbReference type="RefSeq" id="WP_039384358.1">
    <property type="nucleotide sequence ID" value="NZ_CP083448.1"/>
</dbReference>
<evidence type="ECO:0008006" key="3">
    <source>
        <dbReference type="Google" id="ProtNLM"/>
    </source>
</evidence>
<organism evidence="1 2">
    <name type="scientific">Pantoea eucrina</name>
    <dbReference type="NCBI Taxonomy" id="472693"/>
    <lineage>
        <taxon>Bacteria</taxon>
        <taxon>Pseudomonadati</taxon>
        <taxon>Pseudomonadota</taxon>
        <taxon>Gammaproteobacteria</taxon>
        <taxon>Enterobacterales</taxon>
        <taxon>Erwiniaceae</taxon>
        <taxon>Pantoea</taxon>
    </lineage>
</organism>
<accession>A0ABS1Z1A2</accession>
<keyword evidence="2" id="KW-1185">Reference proteome</keyword>